<dbReference type="PROSITE" id="PS51257">
    <property type="entry name" value="PROKAR_LIPOPROTEIN"/>
    <property type="match status" value="1"/>
</dbReference>
<protein>
    <recommendedName>
        <fullName evidence="3">DUF4397 domain-containing protein</fullName>
    </recommendedName>
</protein>
<organism evidence="1 2">
    <name type="scientific">Flavihumibacter solisilvae</name>
    <dbReference type="NCBI Taxonomy" id="1349421"/>
    <lineage>
        <taxon>Bacteria</taxon>
        <taxon>Pseudomonadati</taxon>
        <taxon>Bacteroidota</taxon>
        <taxon>Chitinophagia</taxon>
        <taxon>Chitinophagales</taxon>
        <taxon>Chitinophagaceae</taxon>
        <taxon>Flavihumibacter</taxon>
    </lineage>
</organism>
<accession>A0A0C1IJC1</accession>
<name>A0A0C1IJC1_9BACT</name>
<dbReference type="RefSeq" id="WP_039140050.1">
    <property type="nucleotide sequence ID" value="NZ_JSVC01000013.1"/>
</dbReference>
<gene>
    <name evidence="1" type="ORF">OI18_11705</name>
</gene>
<sequence length="234" mass="25264">MKIFAGLLIAILFASCLKQEDETDSGPKARITIINAGLESEPVTLLLDNLQVNDVPIPYGESSGNSINTYLPARPGLHSTSFQVGSGAPIGNKFFHWEADEYYTVIQYDTVVGTNGSWLILKDEVAPVDTLAKARFINAVAGEQALGLRLIRNPDTVTVSVGDVFIGQSGSFNSSFGTQFKPGTWRMELLAVDSVLESKEITFTENTLYSLVAIGEQFGTGNKQPTVLTVVQAK</sequence>
<dbReference type="AlphaFoldDB" id="A0A0C1IJC1"/>
<dbReference type="OrthoDB" id="673158at2"/>
<comment type="caution">
    <text evidence="1">The sequence shown here is derived from an EMBL/GenBank/DDBJ whole genome shotgun (WGS) entry which is preliminary data.</text>
</comment>
<evidence type="ECO:0000313" key="2">
    <source>
        <dbReference type="Proteomes" id="UP000031408"/>
    </source>
</evidence>
<keyword evidence="2" id="KW-1185">Reference proteome</keyword>
<proteinExistence type="predicted"/>
<evidence type="ECO:0008006" key="3">
    <source>
        <dbReference type="Google" id="ProtNLM"/>
    </source>
</evidence>
<dbReference type="EMBL" id="JSVC01000013">
    <property type="protein sequence ID" value="KIC94295.1"/>
    <property type="molecule type" value="Genomic_DNA"/>
</dbReference>
<dbReference type="STRING" id="1349421.OI18_11705"/>
<evidence type="ECO:0000313" key="1">
    <source>
        <dbReference type="EMBL" id="KIC94295.1"/>
    </source>
</evidence>
<dbReference type="Proteomes" id="UP000031408">
    <property type="component" value="Unassembled WGS sequence"/>
</dbReference>
<reference evidence="1 2" key="1">
    <citation type="submission" date="2014-11" db="EMBL/GenBank/DDBJ databases">
        <title>Genome sequence of Flavihumibacter solisilvae 3-3.</title>
        <authorList>
            <person name="Zhou G."/>
            <person name="Li M."/>
            <person name="Wang G."/>
        </authorList>
    </citation>
    <scope>NUCLEOTIDE SEQUENCE [LARGE SCALE GENOMIC DNA]</scope>
    <source>
        <strain evidence="1 2">3-3</strain>
    </source>
</reference>